<accession>A0AA40ARR3</accession>
<sequence length="115" mass="13051">MPHSSPNWLPARHRMTWPAYQRCMMFNGRRRALVRRLDRWEFPPSQTSLSINPYIPSFHTACPPSTPLSIMVRPGPSSGSTPLIPPPSTHRIKPSQTYIQRSGPIPTFVTSQNSD</sequence>
<keyword evidence="3" id="KW-1185">Reference proteome</keyword>
<evidence type="ECO:0000256" key="1">
    <source>
        <dbReference type="SAM" id="MobiDB-lite"/>
    </source>
</evidence>
<reference evidence="2" key="1">
    <citation type="submission" date="2023-06" db="EMBL/GenBank/DDBJ databases">
        <title>Genome-scale phylogeny and comparative genomics of the fungal order Sordariales.</title>
        <authorList>
            <consortium name="Lawrence Berkeley National Laboratory"/>
            <person name="Hensen N."/>
            <person name="Bonometti L."/>
            <person name="Westerberg I."/>
            <person name="Brannstrom I.O."/>
            <person name="Guillou S."/>
            <person name="Cros-Aarteil S."/>
            <person name="Calhoun S."/>
            <person name="Haridas S."/>
            <person name="Kuo A."/>
            <person name="Mondo S."/>
            <person name="Pangilinan J."/>
            <person name="Riley R."/>
            <person name="Labutti K."/>
            <person name="Andreopoulos B."/>
            <person name="Lipzen A."/>
            <person name="Chen C."/>
            <person name="Yanf M."/>
            <person name="Daum C."/>
            <person name="Ng V."/>
            <person name="Clum A."/>
            <person name="Steindorff A."/>
            <person name="Ohm R."/>
            <person name="Martin F."/>
            <person name="Silar P."/>
            <person name="Natvig D."/>
            <person name="Lalanne C."/>
            <person name="Gautier V."/>
            <person name="Ament-Velasquez S.L."/>
            <person name="Kruys A."/>
            <person name="Hutchinson M.I."/>
            <person name="Powell A.J."/>
            <person name="Barry K."/>
            <person name="Miller A.N."/>
            <person name="Grigoriev I.V."/>
            <person name="Debuchy R."/>
            <person name="Gladieux P."/>
            <person name="Thoren M.H."/>
            <person name="Johannesson H."/>
        </authorList>
    </citation>
    <scope>NUCLEOTIDE SEQUENCE</scope>
    <source>
        <strain evidence="2">SMH4607-1</strain>
    </source>
</reference>
<protein>
    <submittedName>
        <fullName evidence="2">Uncharacterized protein</fullName>
    </submittedName>
</protein>
<evidence type="ECO:0000313" key="2">
    <source>
        <dbReference type="EMBL" id="KAK0720781.1"/>
    </source>
</evidence>
<organism evidence="2 3">
    <name type="scientific">Lasiosphaeris hirsuta</name>
    <dbReference type="NCBI Taxonomy" id="260670"/>
    <lineage>
        <taxon>Eukaryota</taxon>
        <taxon>Fungi</taxon>
        <taxon>Dikarya</taxon>
        <taxon>Ascomycota</taxon>
        <taxon>Pezizomycotina</taxon>
        <taxon>Sordariomycetes</taxon>
        <taxon>Sordariomycetidae</taxon>
        <taxon>Sordariales</taxon>
        <taxon>Lasiosphaeriaceae</taxon>
        <taxon>Lasiosphaeris</taxon>
    </lineage>
</organism>
<comment type="caution">
    <text evidence="2">The sequence shown here is derived from an EMBL/GenBank/DDBJ whole genome shotgun (WGS) entry which is preliminary data.</text>
</comment>
<proteinExistence type="predicted"/>
<dbReference type="AlphaFoldDB" id="A0AA40ARR3"/>
<evidence type="ECO:0000313" key="3">
    <source>
        <dbReference type="Proteomes" id="UP001172102"/>
    </source>
</evidence>
<dbReference type="EMBL" id="JAUKUA010000003">
    <property type="protein sequence ID" value="KAK0720781.1"/>
    <property type="molecule type" value="Genomic_DNA"/>
</dbReference>
<gene>
    <name evidence="2" type="ORF">B0H67DRAFT_577308</name>
</gene>
<feature type="region of interest" description="Disordered" evidence="1">
    <location>
        <begin position="73"/>
        <end position="92"/>
    </location>
</feature>
<name>A0AA40ARR3_9PEZI</name>
<dbReference type="Proteomes" id="UP001172102">
    <property type="component" value="Unassembled WGS sequence"/>
</dbReference>